<feature type="transmembrane region" description="Helical" evidence="1">
    <location>
        <begin position="45"/>
        <end position="62"/>
    </location>
</feature>
<keyword evidence="1" id="KW-1133">Transmembrane helix</keyword>
<dbReference type="OrthoDB" id="361580at2759"/>
<gene>
    <name evidence="3" type="ORF">Ctob_005481</name>
</gene>
<dbReference type="PANTHER" id="PTHR43592:SF15">
    <property type="entry name" value="CAAX AMINO TERMINAL PROTEASE FAMILY PROTEIN"/>
    <property type="match status" value="1"/>
</dbReference>
<evidence type="ECO:0000256" key="1">
    <source>
        <dbReference type="SAM" id="Phobius"/>
    </source>
</evidence>
<dbReference type="PANTHER" id="PTHR43592">
    <property type="entry name" value="CAAX AMINO TERMINAL PROTEASE"/>
    <property type="match status" value="1"/>
</dbReference>
<keyword evidence="1" id="KW-0472">Membrane</keyword>
<dbReference type="GO" id="GO:0006508">
    <property type="term" value="P:proteolysis"/>
    <property type="evidence" value="ECO:0007669"/>
    <property type="project" value="UniProtKB-KW"/>
</dbReference>
<name>A0A0M0K1B2_9EUKA</name>
<evidence type="ECO:0000259" key="2">
    <source>
        <dbReference type="Pfam" id="PF02517"/>
    </source>
</evidence>
<reference evidence="4" key="1">
    <citation type="journal article" date="2015" name="PLoS Genet.">
        <title>Genome Sequence and Transcriptome Analyses of Chrysochromulina tobin: Metabolic Tools for Enhanced Algal Fitness in the Prominent Order Prymnesiales (Haptophyceae).</title>
        <authorList>
            <person name="Hovde B.T."/>
            <person name="Deodato C.R."/>
            <person name="Hunsperger H.M."/>
            <person name="Ryken S.A."/>
            <person name="Yost W."/>
            <person name="Jha R.K."/>
            <person name="Patterson J."/>
            <person name="Monnat R.J. Jr."/>
            <person name="Barlow S.B."/>
            <person name="Starkenburg S.R."/>
            <person name="Cattolico R.A."/>
        </authorList>
    </citation>
    <scope>NUCLEOTIDE SEQUENCE</scope>
    <source>
        <strain evidence="4">CCMP291</strain>
    </source>
</reference>
<dbReference type="Pfam" id="PF02517">
    <property type="entry name" value="Rce1-like"/>
    <property type="match status" value="1"/>
</dbReference>
<feature type="transmembrane region" description="Helical" evidence="1">
    <location>
        <begin position="254"/>
        <end position="276"/>
    </location>
</feature>
<evidence type="ECO:0000313" key="4">
    <source>
        <dbReference type="Proteomes" id="UP000037460"/>
    </source>
</evidence>
<protein>
    <submittedName>
        <fullName evidence="3">Metal-dependent membrane protease</fullName>
    </submittedName>
</protein>
<dbReference type="GO" id="GO:0080120">
    <property type="term" value="P:CAAX-box protein maturation"/>
    <property type="evidence" value="ECO:0007669"/>
    <property type="project" value="UniProtKB-ARBA"/>
</dbReference>
<proteinExistence type="predicted"/>
<dbReference type="AlphaFoldDB" id="A0A0M0K1B2"/>
<keyword evidence="1" id="KW-0812">Transmembrane</keyword>
<keyword evidence="3" id="KW-0645">Protease</keyword>
<sequence>MRAALQEFIGAGKAASSEKLVLCAAGYLAHVCILSRRSIVVGKLALGWDTLAGCAVLLAAMTRRVRLHKPPVPPWLIGRAAEDATACANFASEPRGERIKLLSTVALLLCAPFLFSFAAPLVEALVSLLVLLGLPLTRARTLSVRLLLEQTILNLGLFQLVRMRHPGFFSHKWVRWRWQAPWIAEVLGGYAASVALFNLIEPLNQALLPGLAYKPEGLVAQLANPTDRSAASLLLAAIAPCLGAPIFEELQSRAFILQALTAAMPIGGALLVSGILFGAQHLQIGLLLPLSVTGFFWGVLYVNSRNLLVPVFIHALWNGRIFLGSYLGL</sequence>
<dbReference type="EMBL" id="JWZX01001831">
    <property type="protein sequence ID" value="KOO32178.1"/>
    <property type="molecule type" value="Genomic_DNA"/>
</dbReference>
<accession>A0A0M0K1B2</accession>
<comment type="caution">
    <text evidence="3">The sequence shown here is derived from an EMBL/GenBank/DDBJ whole genome shotgun (WGS) entry which is preliminary data.</text>
</comment>
<dbReference type="Proteomes" id="UP000037460">
    <property type="component" value="Unassembled WGS sequence"/>
</dbReference>
<feature type="transmembrane region" description="Helical" evidence="1">
    <location>
        <begin position="182"/>
        <end position="200"/>
    </location>
</feature>
<feature type="transmembrane region" description="Helical" evidence="1">
    <location>
        <begin position="282"/>
        <end position="300"/>
    </location>
</feature>
<keyword evidence="4" id="KW-1185">Reference proteome</keyword>
<feature type="domain" description="CAAX prenyl protease 2/Lysostaphin resistance protein A-like" evidence="2">
    <location>
        <begin position="232"/>
        <end position="318"/>
    </location>
</feature>
<dbReference type="GO" id="GO:0004175">
    <property type="term" value="F:endopeptidase activity"/>
    <property type="evidence" value="ECO:0007669"/>
    <property type="project" value="UniProtKB-ARBA"/>
</dbReference>
<dbReference type="InterPro" id="IPR003675">
    <property type="entry name" value="Rce1/LyrA-like_dom"/>
</dbReference>
<organism evidence="3 4">
    <name type="scientific">Chrysochromulina tobinii</name>
    <dbReference type="NCBI Taxonomy" id="1460289"/>
    <lineage>
        <taxon>Eukaryota</taxon>
        <taxon>Haptista</taxon>
        <taxon>Haptophyta</taxon>
        <taxon>Prymnesiophyceae</taxon>
        <taxon>Prymnesiales</taxon>
        <taxon>Chrysochromulinaceae</taxon>
        <taxon>Chrysochromulina</taxon>
    </lineage>
</organism>
<keyword evidence="3" id="KW-0378">Hydrolase</keyword>
<evidence type="ECO:0000313" key="3">
    <source>
        <dbReference type="EMBL" id="KOO32178.1"/>
    </source>
</evidence>